<name>A0A0F9GLZ3_9ZZZZ</name>
<dbReference type="AlphaFoldDB" id="A0A0F9GLZ3"/>
<protein>
    <submittedName>
        <fullName evidence="1">Uncharacterized protein</fullName>
    </submittedName>
</protein>
<evidence type="ECO:0000313" key="1">
    <source>
        <dbReference type="EMBL" id="KKL99904.1"/>
    </source>
</evidence>
<organism evidence="1">
    <name type="scientific">marine sediment metagenome</name>
    <dbReference type="NCBI Taxonomy" id="412755"/>
    <lineage>
        <taxon>unclassified sequences</taxon>
        <taxon>metagenomes</taxon>
        <taxon>ecological metagenomes</taxon>
    </lineage>
</organism>
<feature type="non-terminal residue" evidence="1">
    <location>
        <position position="1"/>
    </location>
</feature>
<reference evidence="1" key="1">
    <citation type="journal article" date="2015" name="Nature">
        <title>Complex archaea that bridge the gap between prokaryotes and eukaryotes.</title>
        <authorList>
            <person name="Spang A."/>
            <person name="Saw J.H."/>
            <person name="Jorgensen S.L."/>
            <person name="Zaremba-Niedzwiedzka K."/>
            <person name="Martijn J."/>
            <person name="Lind A.E."/>
            <person name="van Eijk R."/>
            <person name="Schleper C."/>
            <person name="Guy L."/>
            <person name="Ettema T.J."/>
        </authorList>
    </citation>
    <scope>NUCLEOTIDE SEQUENCE</scope>
</reference>
<comment type="caution">
    <text evidence="1">The sequence shown here is derived from an EMBL/GenBank/DDBJ whole genome shotgun (WGS) entry which is preliminary data.</text>
</comment>
<accession>A0A0F9GLZ3</accession>
<gene>
    <name evidence="1" type="ORF">LCGC14_1809720</name>
</gene>
<proteinExistence type="predicted"/>
<sequence>VRHIIQLSESRCFLPLFAILKAKYDNQEIPLNLFCYINQKNYQDYECEVIGVDVTEVDEFVQTKLGHSTFDYYKLIGNNKLNPISLDSIQLD</sequence>
<dbReference type="EMBL" id="LAZR01017559">
    <property type="protein sequence ID" value="KKL99904.1"/>
    <property type="molecule type" value="Genomic_DNA"/>
</dbReference>